<dbReference type="AlphaFoldDB" id="A0A7W9H7G3"/>
<name>A0A7W9H7G3_9ACTN</name>
<gene>
    <name evidence="2" type="ORF">HDA41_005083</name>
</gene>
<keyword evidence="3" id="KW-1185">Reference proteome</keyword>
<evidence type="ECO:0000313" key="3">
    <source>
        <dbReference type="Proteomes" id="UP000590647"/>
    </source>
</evidence>
<accession>A0A7W9H7G3</accession>
<proteinExistence type="predicted"/>
<protein>
    <submittedName>
        <fullName evidence="2">Uncharacterized protein</fullName>
    </submittedName>
</protein>
<sequence>MSGPTADVGDRGLHRRPGGTHQVHEGREEGPLQRPPGETLPETGGIVLGGVVEAWVDRTNSWLKSGLSARTGAHTAGALPGPCVRQANKAVFPAQGVVSVEEDGWIPEP</sequence>
<evidence type="ECO:0000256" key="1">
    <source>
        <dbReference type="SAM" id="MobiDB-lite"/>
    </source>
</evidence>
<evidence type="ECO:0000313" key="2">
    <source>
        <dbReference type="EMBL" id="MBB5797119.1"/>
    </source>
</evidence>
<comment type="caution">
    <text evidence="2">The sequence shown here is derived from an EMBL/GenBank/DDBJ whole genome shotgun (WGS) entry which is preliminary data.</text>
</comment>
<organism evidence="2 3">
    <name type="scientific">Streptomyces caelestis</name>
    <dbReference type="NCBI Taxonomy" id="36816"/>
    <lineage>
        <taxon>Bacteria</taxon>
        <taxon>Bacillati</taxon>
        <taxon>Actinomycetota</taxon>
        <taxon>Actinomycetes</taxon>
        <taxon>Kitasatosporales</taxon>
        <taxon>Streptomycetaceae</taxon>
        <taxon>Streptomyces</taxon>
    </lineage>
</organism>
<dbReference type="EMBL" id="JACHNE010000001">
    <property type="protein sequence ID" value="MBB5797119.1"/>
    <property type="molecule type" value="Genomic_DNA"/>
</dbReference>
<feature type="region of interest" description="Disordered" evidence="1">
    <location>
        <begin position="1"/>
        <end position="44"/>
    </location>
</feature>
<feature type="compositionally biased region" description="Basic and acidic residues" evidence="1">
    <location>
        <begin position="22"/>
        <end position="31"/>
    </location>
</feature>
<dbReference type="Proteomes" id="UP000590647">
    <property type="component" value="Unassembled WGS sequence"/>
</dbReference>
<reference evidence="2 3" key="1">
    <citation type="submission" date="2020-08" db="EMBL/GenBank/DDBJ databases">
        <title>Sequencing the genomes of 1000 actinobacteria strains.</title>
        <authorList>
            <person name="Klenk H.-P."/>
        </authorList>
    </citation>
    <scope>NUCLEOTIDE SEQUENCE [LARGE SCALE GENOMIC DNA]</scope>
    <source>
        <strain evidence="2 3">DSM 40084</strain>
    </source>
</reference>